<evidence type="ECO:0008006" key="4">
    <source>
        <dbReference type="Google" id="ProtNLM"/>
    </source>
</evidence>
<dbReference type="EMBL" id="CP089982">
    <property type="protein sequence ID" value="WXA98899.1"/>
    <property type="molecule type" value="Genomic_DNA"/>
</dbReference>
<protein>
    <recommendedName>
        <fullName evidence="4">Hydrophobin</fullName>
    </recommendedName>
</protein>
<feature type="chain" id="PRO_5045860356" description="Hydrophobin" evidence="1">
    <location>
        <begin position="24"/>
        <end position="139"/>
    </location>
</feature>
<sequence length="139" mass="14297">MKRGMHALAMLLACALVLAMVRAGETYFACMRMGTVAEHACCGSGAKKAKSESPRHSQYAQCKSKALSCCEPLAGEGLRMVNAAPAPHIETAPLLGIVPPAPVVPCEPAGNALLGASAVARAGPSPRPPTPSFLSVYLI</sequence>
<dbReference type="Proteomes" id="UP001379533">
    <property type="component" value="Chromosome"/>
</dbReference>
<evidence type="ECO:0000256" key="1">
    <source>
        <dbReference type="SAM" id="SignalP"/>
    </source>
</evidence>
<name>A0ABZ2KLF4_9BACT</name>
<organism evidence="2 3">
    <name type="scientific">Pendulispora brunnea</name>
    <dbReference type="NCBI Taxonomy" id="2905690"/>
    <lineage>
        <taxon>Bacteria</taxon>
        <taxon>Pseudomonadati</taxon>
        <taxon>Myxococcota</taxon>
        <taxon>Myxococcia</taxon>
        <taxon>Myxococcales</taxon>
        <taxon>Sorangiineae</taxon>
        <taxon>Pendulisporaceae</taxon>
        <taxon>Pendulispora</taxon>
    </lineage>
</organism>
<evidence type="ECO:0000313" key="2">
    <source>
        <dbReference type="EMBL" id="WXA98899.1"/>
    </source>
</evidence>
<evidence type="ECO:0000313" key="3">
    <source>
        <dbReference type="Proteomes" id="UP001379533"/>
    </source>
</evidence>
<keyword evidence="1" id="KW-0732">Signal</keyword>
<feature type="signal peptide" evidence="1">
    <location>
        <begin position="1"/>
        <end position="23"/>
    </location>
</feature>
<accession>A0ABZ2KLF4</accession>
<gene>
    <name evidence="2" type="ORF">LZC95_19010</name>
</gene>
<proteinExistence type="predicted"/>
<keyword evidence="3" id="KW-1185">Reference proteome</keyword>
<dbReference type="RefSeq" id="WP_394849522.1">
    <property type="nucleotide sequence ID" value="NZ_CP089982.1"/>
</dbReference>
<reference evidence="2 3" key="1">
    <citation type="submission" date="2021-12" db="EMBL/GenBank/DDBJ databases">
        <title>Discovery of the Pendulisporaceae a myxobacterial family with distinct sporulation behavior and unique specialized metabolism.</title>
        <authorList>
            <person name="Garcia R."/>
            <person name="Popoff A."/>
            <person name="Bader C.D."/>
            <person name="Loehr J."/>
            <person name="Walesch S."/>
            <person name="Walt C."/>
            <person name="Boldt J."/>
            <person name="Bunk B."/>
            <person name="Haeckl F.J.F.P.J."/>
            <person name="Gunesch A.P."/>
            <person name="Birkelbach J."/>
            <person name="Nuebel U."/>
            <person name="Pietschmann T."/>
            <person name="Bach T."/>
            <person name="Mueller R."/>
        </authorList>
    </citation>
    <scope>NUCLEOTIDE SEQUENCE [LARGE SCALE GENOMIC DNA]</scope>
    <source>
        <strain evidence="2 3">MSr12523</strain>
    </source>
</reference>